<feature type="compositionally biased region" description="Basic residues" evidence="1">
    <location>
        <begin position="20"/>
        <end position="29"/>
    </location>
</feature>
<name>A0A7S1T527_9CHLO</name>
<accession>A0A7S1T527</accession>
<dbReference type="EMBL" id="HBGG01039165">
    <property type="protein sequence ID" value="CAD9220111.1"/>
    <property type="molecule type" value="Transcribed_RNA"/>
</dbReference>
<feature type="region of interest" description="Disordered" evidence="1">
    <location>
        <begin position="1"/>
        <end position="94"/>
    </location>
</feature>
<protein>
    <submittedName>
        <fullName evidence="3">Uncharacterized protein</fullName>
    </submittedName>
</protein>
<feature type="transmembrane region" description="Helical" evidence="2">
    <location>
        <begin position="101"/>
        <end position="123"/>
    </location>
</feature>
<feature type="compositionally biased region" description="Polar residues" evidence="1">
    <location>
        <begin position="47"/>
        <end position="62"/>
    </location>
</feature>
<gene>
    <name evidence="3" type="ORF">TCHU04912_LOCUS20143</name>
</gene>
<sequence length="167" mass="17754">MSALSSVTVRPVGAREARLRRSRPQHRRCPSLAATGHRRYLVRTGATEGSNDSGDGKPSSSVEPAAEPELETWQKSWVRQNPGRPLSEMPSEEPKFNSDNFGALSIATGGVSFLALGAALWLAQQAQELRSLSPEELAARFGDDLPQEASGLPSGAPPVSAPPVQAE</sequence>
<reference evidence="3" key="1">
    <citation type="submission" date="2021-01" db="EMBL/GenBank/DDBJ databases">
        <authorList>
            <person name="Corre E."/>
            <person name="Pelletier E."/>
            <person name="Niang G."/>
            <person name="Scheremetjew M."/>
            <person name="Finn R."/>
            <person name="Kale V."/>
            <person name="Holt S."/>
            <person name="Cochrane G."/>
            <person name="Meng A."/>
            <person name="Brown T."/>
            <person name="Cohen L."/>
        </authorList>
    </citation>
    <scope>NUCLEOTIDE SEQUENCE</scope>
    <source>
        <strain evidence="3">PLY429</strain>
    </source>
</reference>
<evidence type="ECO:0000313" key="3">
    <source>
        <dbReference type="EMBL" id="CAD9220111.1"/>
    </source>
</evidence>
<keyword evidence="2" id="KW-0812">Transmembrane</keyword>
<keyword evidence="2" id="KW-1133">Transmembrane helix</keyword>
<evidence type="ECO:0000256" key="2">
    <source>
        <dbReference type="SAM" id="Phobius"/>
    </source>
</evidence>
<dbReference type="AlphaFoldDB" id="A0A7S1T527"/>
<feature type="region of interest" description="Disordered" evidence="1">
    <location>
        <begin position="140"/>
        <end position="167"/>
    </location>
</feature>
<proteinExistence type="predicted"/>
<evidence type="ECO:0000256" key="1">
    <source>
        <dbReference type="SAM" id="MobiDB-lite"/>
    </source>
</evidence>
<organism evidence="3">
    <name type="scientific">Tetraselmis chuii</name>
    <dbReference type="NCBI Taxonomy" id="63592"/>
    <lineage>
        <taxon>Eukaryota</taxon>
        <taxon>Viridiplantae</taxon>
        <taxon>Chlorophyta</taxon>
        <taxon>core chlorophytes</taxon>
        <taxon>Chlorodendrophyceae</taxon>
        <taxon>Chlorodendrales</taxon>
        <taxon>Chlorodendraceae</taxon>
        <taxon>Tetraselmis</taxon>
    </lineage>
</organism>
<keyword evidence="2" id="KW-0472">Membrane</keyword>